<gene>
    <name evidence="2" type="ORF">MNBD_GAMMA07-2737</name>
</gene>
<organism evidence="2">
    <name type="scientific">hydrothermal vent metagenome</name>
    <dbReference type="NCBI Taxonomy" id="652676"/>
    <lineage>
        <taxon>unclassified sequences</taxon>
        <taxon>metagenomes</taxon>
        <taxon>ecological metagenomes</taxon>
    </lineage>
</organism>
<evidence type="ECO:0000256" key="1">
    <source>
        <dbReference type="ARBA" id="ARBA00022649"/>
    </source>
</evidence>
<reference evidence="2" key="1">
    <citation type="submission" date="2018-06" db="EMBL/GenBank/DDBJ databases">
        <authorList>
            <person name="Zhirakovskaya E."/>
        </authorList>
    </citation>
    <scope>NUCLEOTIDE SEQUENCE</scope>
</reference>
<dbReference type="InterPro" id="IPR009956">
    <property type="entry name" value="Post-segregation_anti-tox_CcdA"/>
</dbReference>
<accession>A0A3B0WVI8</accession>
<evidence type="ECO:0008006" key="3">
    <source>
        <dbReference type="Google" id="ProtNLM"/>
    </source>
</evidence>
<dbReference type="AlphaFoldDB" id="A0A3B0WVI8"/>
<proteinExistence type="predicted"/>
<keyword evidence="1" id="KW-1277">Toxin-antitoxin system</keyword>
<sequence length="90" mass="10212">MRIAEENINMQYLYDVDAPKKPTNLSINSDLLKKARGMKINLSATLEQALALQVKTTARDSWLKENKEAINALNDLVEKNGLFSDSFREL</sequence>
<evidence type="ECO:0000313" key="2">
    <source>
        <dbReference type="EMBL" id="VAW56393.1"/>
    </source>
</evidence>
<dbReference type="EMBL" id="UOFF01000221">
    <property type="protein sequence ID" value="VAW56393.1"/>
    <property type="molecule type" value="Genomic_DNA"/>
</dbReference>
<protein>
    <recommendedName>
        <fullName evidence="3">Acetoacetyl-CoA synthase</fullName>
    </recommendedName>
</protein>
<name>A0A3B0WVI8_9ZZZZ</name>
<dbReference type="Pfam" id="PF07362">
    <property type="entry name" value="CcdA"/>
    <property type="match status" value="1"/>
</dbReference>